<comment type="catalytic activity">
    <reaction evidence="10">
        <text>tRNA(Lys) + L-lysine + ATP = L-lysyl-tRNA(Lys) + AMP + diphosphate</text>
        <dbReference type="Rhea" id="RHEA:20792"/>
        <dbReference type="Rhea" id="RHEA-COMP:9696"/>
        <dbReference type="Rhea" id="RHEA-COMP:9697"/>
        <dbReference type="ChEBI" id="CHEBI:30616"/>
        <dbReference type="ChEBI" id="CHEBI:32551"/>
        <dbReference type="ChEBI" id="CHEBI:33019"/>
        <dbReference type="ChEBI" id="CHEBI:78442"/>
        <dbReference type="ChEBI" id="CHEBI:78529"/>
        <dbReference type="ChEBI" id="CHEBI:456215"/>
        <dbReference type="EC" id="6.1.1.6"/>
    </reaction>
</comment>
<proteinExistence type="inferred from homology"/>
<feature type="domain" description="OB" evidence="11">
    <location>
        <begin position="53"/>
        <end position="136"/>
    </location>
</feature>
<evidence type="ECO:0000256" key="9">
    <source>
        <dbReference type="ARBA" id="ARBA00030563"/>
    </source>
</evidence>
<keyword evidence="8" id="KW-0030">Aminoacyl-tRNA synthetase</keyword>
<protein>
    <recommendedName>
        <fullName evidence="2">lysine--tRNA ligase</fullName>
        <ecNumber evidence="2">6.1.1.6</ecNumber>
    </recommendedName>
    <alternativeName>
        <fullName evidence="9">Lysyl-tRNA synthetase</fullName>
    </alternativeName>
</protein>
<dbReference type="GO" id="GO:0005524">
    <property type="term" value="F:ATP binding"/>
    <property type="evidence" value="ECO:0007669"/>
    <property type="project" value="UniProtKB-KW"/>
</dbReference>
<dbReference type="InterPro" id="IPR012340">
    <property type="entry name" value="NA-bd_OB-fold"/>
</dbReference>
<dbReference type="FunFam" id="2.40.50.140:FF:000024">
    <property type="entry name" value="Lysine--tRNA ligase"/>
    <property type="match status" value="1"/>
</dbReference>
<dbReference type="Pfam" id="PF01336">
    <property type="entry name" value="tRNA_anti-codon"/>
    <property type="match status" value="1"/>
</dbReference>
<dbReference type="GO" id="GO:0006430">
    <property type="term" value="P:lysyl-tRNA aminoacylation"/>
    <property type="evidence" value="ECO:0007669"/>
    <property type="project" value="TreeGrafter"/>
</dbReference>
<dbReference type="GO" id="GO:0005829">
    <property type="term" value="C:cytosol"/>
    <property type="evidence" value="ECO:0007669"/>
    <property type="project" value="TreeGrafter"/>
</dbReference>
<dbReference type="SUPFAM" id="SSF50249">
    <property type="entry name" value="Nucleic acid-binding proteins"/>
    <property type="match status" value="1"/>
</dbReference>
<dbReference type="GO" id="GO:0004824">
    <property type="term" value="F:lysine-tRNA ligase activity"/>
    <property type="evidence" value="ECO:0007669"/>
    <property type="project" value="UniProtKB-EC"/>
</dbReference>
<keyword evidence="7" id="KW-0648">Protein biosynthesis</keyword>
<keyword evidence="3 12" id="KW-0436">Ligase</keyword>
<evidence type="ECO:0000256" key="3">
    <source>
        <dbReference type="ARBA" id="ARBA00022598"/>
    </source>
</evidence>
<dbReference type="AlphaFoldDB" id="A0A2T4DBP8"/>
<dbReference type="EMBL" id="PYVU01000425">
    <property type="protein sequence ID" value="PTB91256.1"/>
    <property type="molecule type" value="Genomic_DNA"/>
</dbReference>
<dbReference type="Gene3D" id="2.40.50.140">
    <property type="entry name" value="Nucleic acid-binding proteins"/>
    <property type="match status" value="1"/>
</dbReference>
<dbReference type="Proteomes" id="UP000240608">
    <property type="component" value="Unassembled WGS sequence"/>
</dbReference>
<evidence type="ECO:0000256" key="4">
    <source>
        <dbReference type="ARBA" id="ARBA00022723"/>
    </source>
</evidence>
<evidence type="ECO:0000259" key="11">
    <source>
        <dbReference type="Pfam" id="PF01336"/>
    </source>
</evidence>
<sequence>MQLSEQEIERRKSREELHAMGINPYPAPTFEVNVSAQDIKKNYETNKLDYKNISIAGRLMSKRIMGKASFAEIQDSTGRIQLYISRDEICPEEDKSFYNTVFKKHMDIGDIIGVKGYVFTTQVGEISIHVTELRILSKSLRPLPITKEVKDDAGNVKRYDAFTD</sequence>
<comment type="caution">
    <text evidence="12">The sequence shown here is derived from an EMBL/GenBank/DDBJ whole genome shotgun (WGS) entry which is preliminary data.</text>
</comment>
<feature type="non-terminal residue" evidence="12">
    <location>
        <position position="164"/>
    </location>
</feature>
<keyword evidence="5" id="KW-0547">Nucleotide-binding</keyword>
<evidence type="ECO:0000256" key="1">
    <source>
        <dbReference type="ARBA" id="ARBA00008226"/>
    </source>
</evidence>
<evidence type="ECO:0000256" key="10">
    <source>
        <dbReference type="ARBA" id="ARBA00048573"/>
    </source>
</evidence>
<comment type="similarity">
    <text evidence="1">Belongs to the class-II aminoacyl-tRNA synthetase family.</text>
</comment>
<dbReference type="InterPro" id="IPR044136">
    <property type="entry name" value="Lys-tRNA-ligase_II_N"/>
</dbReference>
<dbReference type="InterPro" id="IPR004365">
    <property type="entry name" value="NA-bd_OB_tRNA"/>
</dbReference>
<evidence type="ECO:0000256" key="5">
    <source>
        <dbReference type="ARBA" id="ARBA00022741"/>
    </source>
</evidence>
<dbReference type="PANTHER" id="PTHR42918">
    <property type="entry name" value="LYSYL-TRNA SYNTHETASE"/>
    <property type="match status" value="1"/>
</dbReference>
<accession>A0A2T4DBP8</accession>
<dbReference type="PANTHER" id="PTHR42918:SF15">
    <property type="entry name" value="LYSINE--TRNA LIGASE, CHLOROPLASTIC_MITOCHONDRIAL"/>
    <property type="match status" value="1"/>
</dbReference>
<gene>
    <name evidence="12" type="ORF">C9994_15880</name>
</gene>
<reference evidence="12 13" key="1">
    <citation type="submission" date="2018-03" db="EMBL/GenBank/DDBJ databases">
        <title>Cross-interface Injection: A General Nanoliter Liquid Handling Method Applied to Single Cells Genome Amplification Automated Nanoliter Liquid Handling Applied to Single Cell Multiple Displacement Amplification.</title>
        <authorList>
            <person name="Yun J."/>
            <person name="Xu P."/>
            <person name="Xu J."/>
            <person name="Dai X."/>
            <person name="Wang Y."/>
            <person name="Zheng X."/>
            <person name="Cao C."/>
            <person name="Yi Q."/>
            <person name="Zhu Y."/>
            <person name="Wang L."/>
            <person name="Dong Z."/>
            <person name="Huang Y."/>
            <person name="Huang L."/>
            <person name="Du W."/>
        </authorList>
    </citation>
    <scope>NUCLEOTIDE SEQUENCE [LARGE SCALE GENOMIC DNA]</scope>
    <source>
        <strain evidence="12 13">Z-D1-2</strain>
    </source>
</reference>
<evidence type="ECO:0000256" key="8">
    <source>
        <dbReference type="ARBA" id="ARBA00023146"/>
    </source>
</evidence>
<dbReference type="GO" id="GO:0046872">
    <property type="term" value="F:metal ion binding"/>
    <property type="evidence" value="ECO:0007669"/>
    <property type="project" value="UniProtKB-KW"/>
</dbReference>
<keyword evidence="6" id="KW-0067">ATP-binding</keyword>
<evidence type="ECO:0000313" key="13">
    <source>
        <dbReference type="Proteomes" id="UP000240608"/>
    </source>
</evidence>
<organism evidence="12 13">
    <name type="scientific">Marivirga lumbricoides</name>
    <dbReference type="NCBI Taxonomy" id="1046115"/>
    <lineage>
        <taxon>Bacteria</taxon>
        <taxon>Pseudomonadati</taxon>
        <taxon>Bacteroidota</taxon>
        <taxon>Cytophagia</taxon>
        <taxon>Cytophagales</taxon>
        <taxon>Marivirgaceae</taxon>
        <taxon>Marivirga</taxon>
    </lineage>
</organism>
<dbReference type="GO" id="GO:0000049">
    <property type="term" value="F:tRNA binding"/>
    <property type="evidence" value="ECO:0007669"/>
    <property type="project" value="TreeGrafter"/>
</dbReference>
<evidence type="ECO:0000313" key="12">
    <source>
        <dbReference type="EMBL" id="PTB91256.1"/>
    </source>
</evidence>
<evidence type="ECO:0000256" key="7">
    <source>
        <dbReference type="ARBA" id="ARBA00022917"/>
    </source>
</evidence>
<keyword evidence="4" id="KW-0479">Metal-binding</keyword>
<evidence type="ECO:0000256" key="2">
    <source>
        <dbReference type="ARBA" id="ARBA00013166"/>
    </source>
</evidence>
<dbReference type="CDD" id="cd04322">
    <property type="entry name" value="LysRS_N"/>
    <property type="match status" value="1"/>
</dbReference>
<name>A0A2T4DBP8_9BACT</name>
<dbReference type="EC" id="6.1.1.6" evidence="2"/>
<evidence type="ECO:0000256" key="6">
    <source>
        <dbReference type="ARBA" id="ARBA00022840"/>
    </source>
</evidence>